<dbReference type="Proteomes" id="UP000005239">
    <property type="component" value="Unassembled WGS sequence"/>
</dbReference>
<accession>A0A2A6BYZ2</accession>
<evidence type="ECO:0000313" key="4">
    <source>
        <dbReference type="Proteomes" id="UP000005239"/>
    </source>
</evidence>
<feature type="region of interest" description="Disordered" evidence="2">
    <location>
        <begin position="531"/>
        <end position="565"/>
    </location>
</feature>
<evidence type="ECO:0000313" key="3">
    <source>
        <dbReference type="EnsemblMetazoa" id="PPA44941.1"/>
    </source>
</evidence>
<evidence type="ECO:0000256" key="1">
    <source>
        <dbReference type="ARBA" id="ARBA00022884"/>
    </source>
</evidence>
<protein>
    <submittedName>
        <fullName evidence="3">Uncharacterized protein</fullName>
    </submittedName>
</protein>
<name>A0A2A6BYZ2_PRIPA</name>
<organism evidence="3 4">
    <name type="scientific">Pristionchus pacificus</name>
    <name type="common">Parasitic nematode worm</name>
    <dbReference type="NCBI Taxonomy" id="54126"/>
    <lineage>
        <taxon>Eukaryota</taxon>
        <taxon>Metazoa</taxon>
        <taxon>Ecdysozoa</taxon>
        <taxon>Nematoda</taxon>
        <taxon>Chromadorea</taxon>
        <taxon>Rhabditida</taxon>
        <taxon>Rhabditina</taxon>
        <taxon>Diplogasteromorpha</taxon>
        <taxon>Diplogasteroidea</taxon>
        <taxon>Neodiplogasteridae</taxon>
        <taxon>Pristionchus</taxon>
    </lineage>
</organism>
<proteinExistence type="predicted"/>
<dbReference type="EnsemblMetazoa" id="PPA44941.1">
    <property type="protein sequence ID" value="PPA44941.1"/>
    <property type="gene ID" value="WBGene00283310"/>
</dbReference>
<feature type="region of interest" description="Disordered" evidence="2">
    <location>
        <begin position="447"/>
        <end position="468"/>
    </location>
</feature>
<dbReference type="GO" id="GO:0003723">
    <property type="term" value="F:RNA binding"/>
    <property type="evidence" value="ECO:0007669"/>
    <property type="project" value="UniProtKB-KW"/>
</dbReference>
<reference evidence="3" key="2">
    <citation type="submission" date="2022-06" db="UniProtKB">
        <authorList>
            <consortium name="EnsemblMetazoa"/>
        </authorList>
    </citation>
    <scope>IDENTIFICATION</scope>
    <source>
        <strain evidence="3">PS312</strain>
    </source>
</reference>
<feature type="compositionally biased region" description="Basic and acidic residues" evidence="2">
    <location>
        <begin position="532"/>
        <end position="565"/>
    </location>
</feature>
<reference evidence="4" key="1">
    <citation type="journal article" date="2008" name="Nat. Genet.">
        <title>The Pristionchus pacificus genome provides a unique perspective on nematode lifestyle and parasitism.</title>
        <authorList>
            <person name="Dieterich C."/>
            <person name="Clifton S.W."/>
            <person name="Schuster L.N."/>
            <person name="Chinwalla A."/>
            <person name="Delehaunty K."/>
            <person name="Dinkelacker I."/>
            <person name="Fulton L."/>
            <person name="Fulton R."/>
            <person name="Godfrey J."/>
            <person name="Minx P."/>
            <person name="Mitreva M."/>
            <person name="Roeseler W."/>
            <person name="Tian H."/>
            <person name="Witte H."/>
            <person name="Yang S.P."/>
            <person name="Wilson R.K."/>
            <person name="Sommer R.J."/>
        </authorList>
    </citation>
    <scope>NUCLEOTIDE SEQUENCE [LARGE SCALE GENOMIC DNA]</scope>
    <source>
        <strain evidence="4">PS312</strain>
    </source>
</reference>
<keyword evidence="1" id="KW-0694">RNA-binding</keyword>
<evidence type="ECO:0000256" key="2">
    <source>
        <dbReference type="SAM" id="MobiDB-lite"/>
    </source>
</evidence>
<keyword evidence="4" id="KW-1185">Reference proteome</keyword>
<gene>
    <name evidence="3" type="primary">WBGene00283310</name>
</gene>
<dbReference type="AlphaFoldDB" id="A0A2A6BYZ2"/>
<dbReference type="PANTHER" id="PTHR48029:SF1">
    <property type="entry name" value="NUCLEOLAR PROTEIN 8"/>
    <property type="match status" value="1"/>
</dbReference>
<accession>A0A8R1Z3Y4</accession>
<dbReference type="PANTHER" id="PTHR48029">
    <property type="entry name" value="NUCLEOLAR PROTEIN 8"/>
    <property type="match status" value="1"/>
</dbReference>
<sequence length="565" mass="65596">MATEGAVAQWLCAKNAIRKVTSSTPPALRSTQTKGLGKFVFILFQAVIDELYKILENKPELKVHIERVQALSDATTKLVVYVTQTGFGRVKATQLASFFQQPAKKAALEIQLKVDKDAISAVIAMDSYKKNMYLTSIPQEYINYEPQKTKIDDIWWPQDVESIKNLLTSLMDTISKDESLRNAPKNCPFNQENVVQLKKCLSKCQDGLESLFQMIHNNAEDTQMGDNGEEKIRAEKRARSEMKRLEAMRTKAELDAWRDGMVGMGLKDIDTESRRKKITFDSDSDNEGKEELITKRIKKEYIGDKWNKEYKLFGSDDDDNEDEIVFQNRHKGEKGIKLMEQEARYGNDERFKLNEKFDDIDTDEGLMDEQQKDVKGEKEGALSVLARVLGKEINREKIKDRKKKAMPFTRFDPDNEEHVKWMKDYTGIEPMGIWCEADSLQTRRHNLKEENEGDIREETGDKEEDSNMHKKIQVDGRQAPSMHFFFDVYSLSARSVVANFKRTQSVEKVKEKWSEQRESIVKTYKNQRRFAMKKEKDEKKGYGKKDGVKFKKNEEERVENMKKEK</sequence>